<reference evidence="2" key="1">
    <citation type="journal article" date="2021" name="J Fungi (Basel)">
        <title>Genomic and Metabolomic Analyses of the Marine Fungus Emericellopsis cladophorae: Insights into Saltwater Adaptability Mechanisms and Its Biosynthetic Potential.</title>
        <authorList>
            <person name="Goncalves M.F.M."/>
            <person name="Hilario S."/>
            <person name="Van de Peer Y."/>
            <person name="Esteves A.C."/>
            <person name="Alves A."/>
        </authorList>
    </citation>
    <scope>NUCLEOTIDE SEQUENCE</scope>
    <source>
        <strain evidence="2">MUM 19.33</strain>
    </source>
</reference>
<dbReference type="Proteomes" id="UP001055219">
    <property type="component" value="Unassembled WGS sequence"/>
</dbReference>
<keyword evidence="3" id="KW-1185">Reference proteome</keyword>
<feature type="region of interest" description="Disordered" evidence="1">
    <location>
        <begin position="264"/>
        <end position="321"/>
    </location>
</feature>
<feature type="compositionally biased region" description="Low complexity" evidence="1">
    <location>
        <begin position="276"/>
        <end position="289"/>
    </location>
</feature>
<evidence type="ECO:0008006" key="4">
    <source>
        <dbReference type="Google" id="ProtNLM"/>
    </source>
</evidence>
<protein>
    <recommendedName>
        <fullName evidence="4">mRNA splicing factor RNA helicase</fullName>
    </recommendedName>
</protein>
<dbReference type="GeneID" id="75829708"/>
<sequence length="321" mass="35351">MSEPDLSSTIRFRPSKKRKYRQRAPDEDDNGDTRPAPPTQRASAADFFEGGQLDEADTVVKARARARLRGVNFRATTQPEIDESSQAMVLRGEDPDVVPVAGIADRFTRQTGLTQALDDRHLNNFIESRLANRNTSPKPASPPEPTATAETASRANTARQVHISSEVQEVDIPTIPEIPSRMQPAERPKKIKLGPDGKPWRGGRRKRRGSDDIARDKLVEELLHENRLDVYSMPTSVTAAASEGEEGDADERLAAQFQQQYMEDMARKQAKKKKPAAAGQQGQAAAAGAEEVLKGPKLGGSRNARSAVRDMLLRKEKEGKK</sequence>
<proteinExistence type="predicted"/>
<feature type="region of interest" description="Disordered" evidence="1">
    <location>
        <begin position="1"/>
        <end position="50"/>
    </location>
</feature>
<dbReference type="AlphaFoldDB" id="A0A9P9Y0T2"/>
<dbReference type="RefSeq" id="XP_051361894.1">
    <property type="nucleotide sequence ID" value="XM_051506761.1"/>
</dbReference>
<dbReference type="EMBL" id="JAGIXG020000025">
    <property type="protein sequence ID" value="KAI6781038.1"/>
    <property type="molecule type" value="Genomic_DNA"/>
</dbReference>
<evidence type="ECO:0000256" key="1">
    <source>
        <dbReference type="SAM" id="MobiDB-lite"/>
    </source>
</evidence>
<name>A0A9P9Y0T2_9HYPO</name>
<feature type="compositionally biased region" description="Basic and acidic residues" evidence="1">
    <location>
        <begin position="184"/>
        <end position="199"/>
    </location>
</feature>
<feature type="compositionally biased region" description="Polar residues" evidence="1">
    <location>
        <begin position="154"/>
        <end position="167"/>
    </location>
</feature>
<feature type="compositionally biased region" description="Polar residues" evidence="1">
    <location>
        <begin position="1"/>
        <end position="10"/>
    </location>
</feature>
<feature type="region of interest" description="Disordered" evidence="1">
    <location>
        <begin position="129"/>
        <end position="212"/>
    </location>
</feature>
<organism evidence="2 3">
    <name type="scientific">Emericellopsis cladophorae</name>
    <dbReference type="NCBI Taxonomy" id="2686198"/>
    <lineage>
        <taxon>Eukaryota</taxon>
        <taxon>Fungi</taxon>
        <taxon>Dikarya</taxon>
        <taxon>Ascomycota</taxon>
        <taxon>Pezizomycotina</taxon>
        <taxon>Sordariomycetes</taxon>
        <taxon>Hypocreomycetidae</taxon>
        <taxon>Hypocreales</taxon>
        <taxon>Bionectriaceae</taxon>
        <taxon>Emericellopsis</taxon>
    </lineage>
</organism>
<gene>
    <name evidence="2" type="ORF">J7T54_003204</name>
</gene>
<feature type="compositionally biased region" description="Basic residues" evidence="1">
    <location>
        <begin position="13"/>
        <end position="22"/>
    </location>
</feature>
<reference evidence="2" key="2">
    <citation type="submission" date="2022-07" db="EMBL/GenBank/DDBJ databases">
        <authorList>
            <person name="Goncalves M.F.M."/>
            <person name="Hilario S."/>
            <person name="Van De Peer Y."/>
            <person name="Esteves A.C."/>
            <person name="Alves A."/>
        </authorList>
    </citation>
    <scope>NUCLEOTIDE SEQUENCE</scope>
    <source>
        <strain evidence="2">MUM 19.33</strain>
    </source>
</reference>
<feature type="compositionally biased region" description="Basic and acidic residues" evidence="1">
    <location>
        <begin position="307"/>
        <end position="321"/>
    </location>
</feature>
<dbReference type="OrthoDB" id="5627at2759"/>
<evidence type="ECO:0000313" key="3">
    <source>
        <dbReference type="Proteomes" id="UP001055219"/>
    </source>
</evidence>
<comment type="caution">
    <text evidence="2">The sequence shown here is derived from an EMBL/GenBank/DDBJ whole genome shotgun (WGS) entry which is preliminary data.</text>
</comment>
<accession>A0A9P9Y0T2</accession>
<evidence type="ECO:0000313" key="2">
    <source>
        <dbReference type="EMBL" id="KAI6781038.1"/>
    </source>
</evidence>